<evidence type="ECO:0000313" key="6">
    <source>
        <dbReference type="Proteomes" id="UP000626026"/>
    </source>
</evidence>
<dbReference type="PROSITE" id="PS50995">
    <property type="entry name" value="HTH_MARR_2"/>
    <property type="match status" value="1"/>
</dbReference>
<comment type="caution">
    <text evidence="5">The sequence shown here is derived from an EMBL/GenBank/DDBJ whole genome shotgun (WGS) entry which is preliminary data.</text>
</comment>
<keyword evidence="2" id="KW-0238">DNA-binding</keyword>
<proteinExistence type="predicted"/>
<keyword evidence="1" id="KW-0805">Transcription regulation</keyword>
<dbReference type="PANTHER" id="PTHR33164:SF64">
    <property type="entry name" value="TRANSCRIPTIONAL REGULATOR SLYA"/>
    <property type="match status" value="1"/>
</dbReference>
<feature type="domain" description="HTH marR-type" evidence="4">
    <location>
        <begin position="9"/>
        <end position="142"/>
    </location>
</feature>
<dbReference type="SMART" id="SM00347">
    <property type="entry name" value="HTH_MARR"/>
    <property type="match status" value="1"/>
</dbReference>
<dbReference type="EMBL" id="JACTVA010000038">
    <property type="protein sequence ID" value="MBC9208755.1"/>
    <property type="molecule type" value="Genomic_DNA"/>
</dbReference>
<dbReference type="InterPro" id="IPR036388">
    <property type="entry name" value="WH-like_DNA-bd_sf"/>
</dbReference>
<dbReference type="InterPro" id="IPR000835">
    <property type="entry name" value="HTH_MarR-typ"/>
</dbReference>
<name>A0ABR7RQ72_9PROT</name>
<keyword evidence="3" id="KW-0804">Transcription</keyword>
<accession>A0ABR7RQ72</accession>
<dbReference type="InterPro" id="IPR039422">
    <property type="entry name" value="MarR/SlyA-like"/>
</dbReference>
<dbReference type="Pfam" id="PF12802">
    <property type="entry name" value="MarR_2"/>
    <property type="match status" value="1"/>
</dbReference>
<evidence type="ECO:0000256" key="1">
    <source>
        <dbReference type="ARBA" id="ARBA00023015"/>
    </source>
</evidence>
<evidence type="ECO:0000259" key="4">
    <source>
        <dbReference type="PROSITE" id="PS50995"/>
    </source>
</evidence>
<evidence type="ECO:0000256" key="3">
    <source>
        <dbReference type="ARBA" id="ARBA00023163"/>
    </source>
</evidence>
<protein>
    <submittedName>
        <fullName evidence="5">MarR family transcriptional regulator</fullName>
    </submittedName>
</protein>
<dbReference type="RefSeq" id="WP_187785906.1">
    <property type="nucleotide sequence ID" value="NZ_JACTVA010000038.1"/>
</dbReference>
<dbReference type="PRINTS" id="PR00598">
    <property type="entry name" value="HTHMARR"/>
</dbReference>
<reference evidence="5 6" key="1">
    <citation type="journal article" date="2013" name="Int. J. Syst. Evol. Microbiol.">
        <title>Roseomonas aerophila sp. nov., isolated from air.</title>
        <authorList>
            <person name="Kim S.J."/>
            <person name="Weon H.Y."/>
            <person name="Ahn J.H."/>
            <person name="Hong S.B."/>
            <person name="Seok S.J."/>
            <person name="Whang K.S."/>
            <person name="Kwon S.W."/>
        </authorList>
    </citation>
    <scope>NUCLEOTIDE SEQUENCE [LARGE SCALE GENOMIC DNA]</scope>
    <source>
        <strain evidence="5 6">NBRC 108923</strain>
    </source>
</reference>
<gene>
    <name evidence="5" type="ORF">IBL26_18035</name>
</gene>
<organism evidence="5 6">
    <name type="scientific">Teichococcus aerophilus</name>
    <dbReference type="NCBI Taxonomy" id="1224513"/>
    <lineage>
        <taxon>Bacteria</taxon>
        <taxon>Pseudomonadati</taxon>
        <taxon>Pseudomonadota</taxon>
        <taxon>Alphaproteobacteria</taxon>
        <taxon>Acetobacterales</taxon>
        <taxon>Roseomonadaceae</taxon>
        <taxon>Roseomonas</taxon>
    </lineage>
</organism>
<keyword evidence="6" id="KW-1185">Reference proteome</keyword>
<evidence type="ECO:0000313" key="5">
    <source>
        <dbReference type="EMBL" id="MBC9208755.1"/>
    </source>
</evidence>
<evidence type="ECO:0000256" key="2">
    <source>
        <dbReference type="ARBA" id="ARBA00023125"/>
    </source>
</evidence>
<dbReference type="Gene3D" id="1.10.10.10">
    <property type="entry name" value="Winged helix-like DNA-binding domain superfamily/Winged helix DNA-binding domain"/>
    <property type="match status" value="1"/>
</dbReference>
<dbReference type="PANTHER" id="PTHR33164">
    <property type="entry name" value="TRANSCRIPTIONAL REGULATOR, MARR FAMILY"/>
    <property type="match status" value="1"/>
</dbReference>
<dbReference type="SUPFAM" id="SSF46785">
    <property type="entry name" value="Winged helix' DNA-binding domain"/>
    <property type="match status" value="1"/>
</dbReference>
<dbReference type="Proteomes" id="UP000626026">
    <property type="component" value="Unassembled WGS sequence"/>
</dbReference>
<dbReference type="InterPro" id="IPR036390">
    <property type="entry name" value="WH_DNA-bd_sf"/>
</dbReference>
<sequence length="151" mass="16686">MPPAPDAMRNGFAILLSQTARQWRRAVDRRLQPYGLSEATWRPLLHLARAGAPMRQKELAASLGLDNSSVVRTLDALQAAGLTERREDQDDRRARAIVLTESGHAIVEQVEQVARQVRAETLAGLTDPELETAYRVLDHICQTLAAAEQPA</sequence>